<organism evidence="1 2">
    <name type="scientific">Taxus chinensis</name>
    <name type="common">Chinese yew</name>
    <name type="synonym">Taxus wallichiana var. chinensis</name>
    <dbReference type="NCBI Taxonomy" id="29808"/>
    <lineage>
        <taxon>Eukaryota</taxon>
        <taxon>Viridiplantae</taxon>
        <taxon>Streptophyta</taxon>
        <taxon>Embryophyta</taxon>
        <taxon>Tracheophyta</taxon>
        <taxon>Spermatophyta</taxon>
        <taxon>Pinopsida</taxon>
        <taxon>Pinidae</taxon>
        <taxon>Conifers II</taxon>
        <taxon>Cupressales</taxon>
        <taxon>Taxaceae</taxon>
        <taxon>Taxus</taxon>
    </lineage>
</organism>
<name>A0AA38GX38_TAXCH</name>
<dbReference type="EMBL" id="JAHRHJ020000001">
    <property type="protein sequence ID" value="KAH9330131.1"/>
    <property type="molecule type" value="Genomic_DNA"/>
</dbReference>
<dbReference type="PANTHER" id="PTHR44743:SF10">
    <property type="entry name" value="J DOMAIN-CONTAINING PROTEIN"/>
    <property type="match status" value="1"/>
</dbReference>
<sequence>LSNETKKAVYDAGMYEPSEDTDAFCDFLDEILSLMNNVRVENNEDDEVEELKAMFMKMVKEDRFSNDNFETPLNGNGLRHFAKKA</sequence>
<comment type="caution">
    <text evidence="1">The sequence shown here is derived from an EMBL/GenBank/DDBJ whole genome shotgun (WGS) entry which is preliminary data.</text>
</comment>
<dbReference type="PANTHER" id="PTHR44743">
    <property type="entry name" value="PUTATIVE, EXPRESSED-RELATED"/>
    <property type="match status" value="1"/>
</dbReference>
<evidence type="ECO:0000313" key="2">
    <source>
        <dbReference type="Proteomes" id="UP000824469"/>
    </source>
</evidence>
<evidence type="ECO:0000313" key="1">
    <source>
        <dbReference type="EMBL" id="KAH9330131.1"/>
    </source>
</evidence>
<accession>A0AA38GX38</accession>
<dbReference type="Proteomes" id="UP000824469">
    <property type="component" value="Unassembled WGS sequence"/>
</dbReference>
<feature type="non-terminal residue" evidence="1">
    <location>
        <position position="85"/>
    </location>
</feature>
<keyword evidence="2" id="KW-1185">Reference proteome</keyword>
<dbReference type="OMA" id="WTIKERR"/>
<gene>
    <name evidence="1" type="ORF">KI387_002239</name>
</gene>
<proteinExistence type="predicted"/>
<reference evidence="1 2" key="1">
    <citation type="journal article" date="2021" name="Nat. Plants">
        <title>The Taxus genome provides insights into paclitaxel biosynthesis.</title>
        <authorList>
            <person name="Xiong X."/>
            <person name="Gou J."/>
            <person name="Liao Q."/>
            <person name="Li Y."/>
            <person name="Zhou Q."/>
            <person name="Bi G."/>
            <person name="Li C."/>
            <person name="Du R."/>
            <person name="Wang X."/>
            <person name="Sun T."/>
            <person name="Guo L."/>
            <person name="Liang H."/>
            <person name="Lu P."/>
            <person name="Wu Y."/>
            <person name="Zhang Z."/>
            <person name="Ro D.K."/>
            <person name="Shang Y."/>
            <person name="Huang S."/>
            <person name="Yan J."/>
        </authorList>
    </citation>
    <scope>NUCLEOTIDE SEQUENCE [LARGE SCALE GENOMIC DNA]</scope>
    <source>
        <strain evidence="1">Ta-2019</strain>
    </source>
</reference>
<protein>
    <submittedName>
        <fullName evidence="1">Uncharacterized protein</fullName>
    </submittedName>
</protein>
<dbReference type="AlphaFoldDB" id="A0AA38GX38"/>